<reference evidence="10" key="1">
    <citation type="journal article" date="2018" name="Int. J. Syst. Evol. Microbiol.">
        <title>Neptunicella marina gen. nov., sp. nov., isolated from surface seawater.</title>
        <authorList>
            <person name="Liu X."/>
            <person name="Lai Q."/>
            <person name="Du Y."/>
            <person name="Zhang X."/>
            <person name="Liu Z."/>
            <person name="Sun F."/>
            <person name="Shao Z."/>
        </authorList>
    </citation>
    <scope>NUCLEOTIDE SEQUENCE</scope>
    <source>
        <strain evidence="10">S27-2</strain>
    </source>
</reference>
<feature type="active site" description="Nucleophile" evidence="6">
    <location>
        <position position="142"/>
    </location>
</feature>
<evidence type="ECO:0000256" key="2">
    <source>
        <dbReference type="ARBA" id="ARBA00022645"/>
    </source>
</evidence>
<dbReference type="Proteomes" id="UP000601768">
    <property type="component" value="Unassembled WGS sequence"/>
</dbReference>
<keyword evidence="11" id="KW-1185">Reference proteome</keyword>
<dbReference type="GO" id="GO:0008236">
    <property type="term" value="F:serine-type peptidase activity"/>
    <property type="evidence" value="ECO:0007669"/>
    <property type="project" value="UniProtKB-KW"/>
</dbReference>
<accession>A0A8J6ISX1</accession>
<keyword evidence="3" id="KW-0645">Protease</keyword>
<dbReference type="InterPro" id="IPR040921">
    <property type="entry name" value="Peptidase_S66C"/>
</dbReference>
<comment type="similarity">
    <text evidence="1">Belongs to the peptidase S66 family.</text>
</comment>
<name>A0A8J6ISX1_9ALTE</name>
<feature type="chain" id="PRO_5035299370" evidence="7">
    <location>
        <begin position="26"/>
        <end position="347"/>
    </location>
</feature>
<protein>
    <submittedName>
        <fullName evidence="10">LD-carboxypeptidase</fullName>
    </submittedName>
</protein>
<feature type="signal peptide" evidence="7">
    <location>
        <begin position="1"/>
        <end position="25"/>
    </location>
</feature>
<dbReference type="Pfam" id="PF17676">
    <property type="entry name" value="Peptidase_S66C"/>
    <property type="match status" value="1"/>
</dbReference>
<dbReference type="InterPro" id="IPR003507">
    <property type="entry name" value="S66_fam"/>
</dbReference>
<dbReference type="SUPFAM" id="SSF141986">
    <property type="entry name" value="LD-carboxypeptidase A C-terminal domain-like"/>
    <property type="match status" value="1"/>
</dbReference>
<organism evidence="10 11">
    <name type="scientific">Neptunicella marina</name>
    <dbReference type="NCBI Taxonomy" id="2125989"/>
    <lineage>
        <taxon>Bacteria</taxon>
        <taxon>Pseudomonadati</taxon>
        <taxon>Pseudomonadota</taxon>
        <taxon>Gammaproteobacteria</taxon>
        <taxon>Alteromonadales</taxon>
        <taxon>Alteromonadaceae</taxon>
        <taxon>Neptunicella</taxon>
    </lineage>
</organism>
<dbReference type="Gene3D" id="3.40.50.10740">
    <property type="entry name" value="Class I glutamine amidotransferase-like"/>
    <property type="match status" value="1"/>
</dbReference>
<dbReference type="PROSITE" id="PS51257">
    <property type="entry name" value="PROKAR_LIPOPROTEIN"/>
    <property type="match status" value="1"/>
</dbReference>
<keyword evidence="4" id="KW-0378">Hydrolase</keyword>
<dbReference type="AlphaFoldDB" id="A0A8J6ISX1"/>
<keyword evidence="7" id="KW-0732">Signal</keyword>
<evidence type="ECO:0000256" key="4">
    <source>
        <dbReference type="ARBA" id="ARBA00022801"/>
    </source>
</evidence>
<dbReference type="GO" id="GO:0004180">
    <property type="term" value="F:carboxypeptidase activity"/>
    <property type="evidence" value="ECO:0007669"/>
    <property type="project" value="UniProtKB-KW"/>
</dbReference>
<keyword evidence="5" id="KW-0720">Serine protease</keyword>
<feature type="domain" description="LD-carboxypeptidase N-terminal" evidence="8">
    <location>
        <begin position="45"/>
        <end position="162"/>
    </location>
</feature>
<evidence type="ECO:0000313" key="11">
    <source>
        <dbReference type="Proteomes" id="UP000601768"/>
    </source>
</evidence>
<evidence type="ECO:0000259" key="9">
    <source>
        <dbReference type="Pfam" id="PF17676"/>
    </source>
</evidence>
<dbReference type="InterPro" id="IPR027461">
    <property type="entry name" value="Carboxypeptidase_A_C_sf"/>
</dbReference>
<dbReference type="PIRSF" id="PIRSF028757">
    <property type="entry name" value="LD-carboxypeptidase"/>
    <property type="match status" value="1"/>
</dbReference>
<comment type="caution">
    <text evidence="10">The sequence shown here is derived from an EMBL/GenBank/DDBJ whole genome shotgun (WGS) entry which is preliminary data.</text>
</comment>
<evidence type="ECO:0000259" key="8">
    <source>
        <dbReference type="Pfam" id="PF02016"/>
    </source>
</evidence>
<dbReference type="InterPro" id="IPR029062">
    <property type="entry name" value="Class_I_gatase-like"/>
</dbReference>
<dbReference type="EMBL" id="JACNEP010000002">
    <property type="protein sequence ID" value="MBC3764848.1"/>
    <property type="molecule type" value="Genomic_DNA"/>
</dbReference>
<dbReference type="SUPFAM" id="SSF52317">
    <property type="entry name" value="Class I glutamine amidotransferase-like"/>
    <property type="match status" value="1"/>
</dbReference>
<evidence type="ECO:0000256" key="3">
    <source>
        <dbReference type="ARBA" id="ARBA00022670"/>
    </source>
</evidence>
<evidence type="ECO:0000256" key="5">
    <source>
        <dbReference type="ARBA" id="ARBA00022825"/>
    </source>
</evidence>
<dbReference type="PANTHER" id="PTHR30237:SF2">
    <property type="entry name" value="MUREIN TETRAPEPTIDE CARBOXYPEPTIDASE"/>
    <property type="match status" value="1"/>
</dbReference>
<dbReference type="InterPro" id="IPR040449">
    <property type="entry name" value="Peptidase_S66_N"/>
</dbReference>
<dbReference type="Gene3D" id="3.50.30.60">
    <property type="entry name" value="LD-carboxypeptidase A C-terminal domain-like"/>
    <property type="match status" value="1"/>
</dbReference>
<dbReference type="CDD" id="cd07025">
    <property type="entry name" value="Peptidase_S66"/>
    <property type="match status" value="1"/>
</dbReference>
<dbReference type="Pfam" id="PF02016">
    <property type="entry name" value="Peptidase_S66"/>
    <property type="match status" value="1"/>
</dbReference>
<evidence type="ECO:0000256" key="1">
    <source>
        <dbReference type="ARBA" id="ARBA00010233"/>
    </source>
</evidence>
<feature type="active site" description="Charge relay system" evidence="6">
    <location>
        <position position="317"/>
    </location>
</feature>
<dbReference type="PANTHER" id="PTHR30237">
    <property type="entry name" value="MURAMOYLTETRAPEPTIDE CARBOXYPEPTIDASE"/>
    <property type="match status" value="1"/>
</dbReference>
<proteinExistence type="inferred from homology"/>
<keyword evidence="2" id="KW-0121">Carboxypeptidase</keyword>
<dbReference type="RefSeq" id="WP_186505321.1">
    <property type="nucleotide sequence ID" value="NZ_JACNEP010000002.1"/>
</dbReference>
<feature type="domain" description="LD-carboxypeptidase C-terminal" evidence="9">
    <location>
        <begin position="216"/>
        <end position="332"/>
    </location>
</feature>
<evidence type="ECO:0000313" key="10">
    <source>
        <dbReference type="EMBL" id="MBC3764848.1"/>
    </source>
</evidence>
<sequence length="347" mass="37848">MHKRHFLISTLLLITSCLSSISAVAAEHNNLKRLIPSALKAGDTIALVAPAGALDEQIELDIAVESFEAMGFKVKVGKHVLSRDGYFAGTDQQRAADINQAFADPVVKGIFAIRGGWGCNRILPYIDFDQVKAHPKIVFGYSDITSLLNAFYTKAGLVGFHGPVGVSYWGKDQAQQLNDMLIQKQKVVIKNPDDKDADALTQRKHRIQTLRGGSASGKLIGGNLTVLSSMAGSDYLADWSGHILFLEDVGESLYRIDRYLSTLQMAGKLQQLNGIAFGQCTKCKSEKGYGGFTLRQILEHYFLPLNIPVFMGGQFGHVKDNNILPVGINVKIDADKGQLILLESAVD</sequence>
<reference evidence="10" key="2">
    <citation type="submission" date="2020-08" db="EMBL/GenBank/DDBJ databases">
        <authorList>
            <person name="Lai Q."/>
        </authorList>
    </citation>
    <scope>NUCLEOTIDE SEQUENCE</scope>
    <source>
        <strain evidence="10">S27-2</strain>
    </source>
</reference>
<dbReference type="GO" id="GO:0006508">
    <property type="term" value="P:proteolysis"/>
    <property type="evidence" value="ECO:0007669"/>
    <property type="project" value="UniProtKB-KW"/>
</dbReference>
<dbReference type="InterPro" id="IPR027478">
    <property type="entry name" value="LdcA_N"/>
</dbReference>
<feature type="active site" description="Charge relay system" evidence="6">
    <location>
        <position position="247"/>
    </location>
</feature>
<gene>
    <name evidence="10" type="ORF">H8B19_03100</name>
</gene>
<evidence type="ECO:0000256" key="6">
    <source>
        <dbReference type="PIRSR" id="PIRSR028757-1"/>
    </source>
</evidence>
<evidence type="ECO:0000256" key="7">
    <source>
        <dbReference type="SAM" id="SignalP"/>
    </source>
</evidence>